<proteinExistence type="predicted"/>
<dbReference type="AlphaFoldDB" id="A0A2K2F2A8"/>
<dbReference type="PIRSF" id="PIRSF008711">
    <property type="entry name" value="UCP008711"/>
    <property type="match status" value="1"/>
</dbReference>
<accession>A0A2K2F2A8</accession>
<name>A0A2K2F2A8_9CLOT</name>
<dbReference type="RefSeq" id="WP_103082454.1">
    <property type="nucleotide sequence ID" value="NZ_CP021850.1"/>
</dbReference>
<dbReference type="Proteomes" id="UP000236151">
    <property type="component" value="Unassembled WGS sequence"/>
</dbReference>
<keyword evidence="2" id="KW-1185">Reference proteome</keyword>
<dbReference type="Pfam" id="PF07100">
    <property type="entry name" value="ASRT"/>
    <property type="match status" value="1"/>
</dbReference>
<dbReference type="InterPro" id="IPR009794">
    <property type="entry name" value="ASRT"/>
</dbReference>
<protein>
    <recommendedName>
        <fullName evidence="3">Sensory rhodopsin transducer</fullName>
    </recommendedName>
</protein>
<dbReference type="OrthoDB" id="512504at2"/>
<dbReference type="Gene3D" id="2.60.290.11">
    <property type="entry name" value="TM1070-like"/>
    <property type="match status" value="1"/>
</dbReference>
<reference evidence="2" key="1">
    <citation type="submission" date="2017-06" db="EMBL/GenBank/DDBJ databases">
        <title>Investigating the central metabolism of Clostridium thermosuccinogenes.</title>
        <authorList>
            <person name="Koendjbiharie J.G."/>
            <person name="Van Kranenburg R."/>
            <person name="Vriesendorp B."/>
        </authorList>
    </citation>
    <scope>NUCLEOTIDE SEQUENCE [LARGE SCALE GENOMIC DNA]</scope>
    <source>
        <strain evidence="2">DSM 5806</strain>
    </source>
</reference>
<dbReference type="KEGG" id="cthd:CDO33_08190"/>
<organism evidence="1 2">
    <name type="scientific">Clostridium thermosuccinogenes</name>
    <dbReference type="NCBI Taxonomy" id="84032"/>
    <lineage>
        <taxon>Bacteria</taxon>
        <taxon>Bacillati</taxon>
        <taxon>Bacillota</taxon>
        <taxon>Clostridia</taxon>
        <taxon>Eubacteriales</taxon>
        <taxon>Clostridiaceae</taxon>
        <taxon>Clostridium</taxon>
    </lineage>
</organism>
<dbReference type="EMBL" id="NIOJ01000044">
    <property type="protein sequence ID" value="PNT96814.1"/>
    <property type="molecule type" value="Genomic_DNA"/>
</dbReference>
<dbReference type="SUPFAM" id="SSF89232">
    <property type="entry name" value="Hypothetical protein TM1070"/>
    <property type="match status" value="1"/>
</dbReference>
<gene>
    <name evidence="1" type="ORF">CDQ84_14510</name>
</gene>
<evidence type="ECO:0000313" key="2">
    <source>
        <dbReference type="Proteomes" id="UP000236151"/>
    </source>
</evidence>
<comment type="caution">
    <text evidence="1">The sequence shown here is derived from an EMBL/GenBank/DDBJ whole genome shotgun (WGS) entry which is preliminary data.</text>
</comment>
<evidence type="ECO:0008006" key="3">
    <source>
        <dbReference type="Google" id="ProtNLM"/>
    </source>
</evidence>
<sequence>MNKKIGSKVWFIPDGFYPPISNGAYPSHEAICVLNPGDRDANIEITLFFEDRDKMGGFRQVCKAERTNHIRMDKLKNEKGEGVPQGVAYAMMVESDQNIIVQYSRMDTTQAEMALMTTIAYPLD</sequence>
<evidence type="ECO:0000313" key="1">
    <source>
        <dbReference type="EMBL" id="PNT96814.1"/>
    </source>
</evidence>
<dbReference type="InterPro" id="IPR036698">
    <property type="entry name" value="TM1070-like_sf"/>
</dbReference>